<gene>
    <name evidence="1" type="ORF">CHS0354_031724</name>
</gene>
<proteinExistence type="predicted"/>
<name>A0AAE0TB68_9BIVA</name>
<keyword evidence="2" id="KW-1185">Reference proteome</keyword>
<dbReference type="EMBL" id="JAEAOA010001893">
    <property type="protein sequence ID" value="KAK3607227.1"/>
    <property type="molecule type" value="Genomic_DNA"/>
</dbReference>
<evidence type="ECO:0000313" key="1">
    <source>
        <dbReference type="EMBL" id="KAK3607227.1"/>
    </source>
</evidence>
<dbReference type="AlphaFoldDB" id="A0AAE0TB68"/>
<organism evidence="1 2">
    <name type="scientific">Potamilus streckersoni</name>
    <dbReference type="NCBI Taxonomy" id="2493646"/>
    <lineage>
        <taxon>Eukaryota</taxon>
        <taxon>Metazoa</taxon>
        <taxon>Spiralia</taxon>
        <taxon>Lophotrochozoa</taxon>
        <taxon>Mollusca</taxon>
        <taxon>Bivalvia</taxon>
        <taxon>Autobranchia</taxon>
        <taxon>Heteroconchia</taxon>
        <taxon>Palaeoheterodonta</taxon>
        <taxon>Unionida</taxon>
        <taxon>Unionoidea</taxon>
        <taxon>Unionidae</taxon>
        <taxon>Ambleminae</taxon>
        <taxon>Lampsilini</taxon>
        <taxon>Potamilus</taxon>
    </lineage>
</organism>
<accession>A0AAE0TB68</accession>
<reference evidence="1" key="1">
    <citation type="journal article" date="2021" name="Genome Biol. Evol.">
        <title>A High-Quality Reference Genome for a Parasitic Bivalve with Doubly Uniparental Inheritance (Bivalvia: Unionida).</title>
        <authorList>
            <person name="Smith C.H."/>
        </authorList>
    </citation>
    <scope>NUCLEOTIDE SEQUENCE</scope>
    <source>
        <strain evidence="1">CHS0354</strain>
    </source>
</reference>
<protein>
    <submittedName>
        <fullName evidence="1">Uncharacterized protein</fullName>
    </submittedName>
</protein>
<reference evidence="1" key="2">
    <citation type="journal article" date="2021" name="Genome Biol. Evol.">
        <title>Developing a high-quality reference genome for a parasitic bivalve with doubly uniparental inheritance (Bivalvia: Unionida).</title>
        <authorList>
            <person name="Smith C.H."/>
        </authorList>
    </citation>
    <scope>NUCLEOTIDE SEQUENCE</scope>
    <source>
        <strain evidence="1">CHS0354</strain>
        <tissue evidence="1">Mantle</tissue>
    </source>
</reference>
<sequence>MATKFHAFPERQVCFSTVTMDKKMDPQPKDHKAIDFRRLDSGFQAEDISYRMGASFFKAWLKK</sequence>
<reference evidence="1" key="3">
    <citation type="submission" date="2023-05" db="EMBL/GenBank/DDBJ databases">
        <authorList>
            <person name="Smith C.H."/>
        </authorList>
    </citation>
    <scope>NUCLEOTIDE SEQUENCE</scope>
    <source>
        <strain evidence="1">CHS0354</strain>
        <tissue evidence="1">Mantle</tissue>
    </source>
</reference>
<dbReference type="Proteomes" id="UP001195483">
    <property type="component" value="Unassembled WGS sequence"/>
</dbReference>
<evidence type="ECO:0000313" key="2">
    <source>
        <dbReference type="Proteomes" id="UP001195483"/>
    </source>
</evidence>
<comment type="caution">
    <text evidence="1">The sequence shown here is derived from an EMBL/GenBank/DDBJ whole genome shotgun (WGS) entry which is preliminary data.</text>
</comment>